<feature type="compositionally biased region" description="Low complexity" evidence="7">
    <location>
        <begin position="205"/>
        <end position="223"/>
    </location>
</feature>
<protein>
    <recommendedName>
        <fullName evidence="8">Kinesin motor domain-containing protein</fullName>
    </recommendedName>
</protein>
<gene>
    <name evidence="9" type="ORF">ASEP1449_LOCUS5891</name>
</gene>
<dbReference type="InterPro" id="IPR036961">
    <property type="entry name" value="Kinesin_motor_dom_sf"/>
</dbReference>
<proteinExistence type="inferred from homology"/>
<dbReference type="InterPro" id="IPR001752">
    <property type="entry name" value="Kinesin_motor_dom"/>
</dbReference>
<feature type="compositionally biased region" description="Polar residues" evidence="7">
    <location>
        <begin position="33"/>
        <end position="42"/>
    </location>
</feature>
<keyword evidence="4 5" id="KW-0505">Motor protein</keyword>
<evidence type="ECO:0000256" key="2">
    <source>
        <dbReference type="ARBA" id="ARBA00022741"/>
    </source>
</evidence>
<dbReference type="GO" id="GO:0003777">
    <property type="term" value="F:microtubule motor activity"/>
    <property type="evidence" value="ECO:0007669"/>
    <property type="project" value="InterPro"/>
</dbReference>
<dbReference type="PROSITE" id="PS50067">
    <property type="entry name" value="KINESIN_MOTOR_2"/>
    <property type="match status" value="1"/>
</dbReference>
<dbReference type="PANTHER" id="PTHR47972:SF45">
    <property type="entry name" value="PROTEIN CLARET SEGREGATIONAL"/>
    <property type="match status" value="1"/>
</dbReference>
<feature type="coiled-coil region" evidence="6">
    <location>
        <begin position="760"/>
        <end position="887"/>
    </location>
</feature>
<comment type="similarity">
    <text evidence="5">Belongs to the TRAFAC class myosin-kinesin ATPase superfamily. Kinesin family.</text>
</comment>
<evidence type="ECO:0000256" key="6">
    <source>
        <dbReference type="SAM" id="Coils"/>
    </source>
</evidence>
<feature type="domain" description="Kinesin motor" evidence="8">
    <location>
        <begin position="926"/>
        <end position="1279"/>
    </location>
</feature>
<sequence>MNDENSNVFPPPEPWLASPFSSPSAGRAPLTPREQSSENIQHSVKKDEESFFGTKQLSRSDPTKAEERSHVPAASSSTNKGESSMGKRTRPPQHKTGPSAKKYLPVQSSGYGVKRSSSTSSLSRLAYTHVKSSGYGSDDARSTASSTSSRSKSTARSGSATSFRLQRNKALSNKQRGNNLIPKTNSVPRIIRSVPSSPIADIDDNSTISSSRSIRSASSSNSNWATQQREKQRERQLKTLNLLKDDRSTNSATFNAASYAGINDSLKRSNPLGLGSFSNKAPKKEAASTPRSGSTESETKLFENRKTPRSETKRSALSPFRATPKKNTPGSNKKSATPLSWSQMRGKLTPPRIARQILVDEKDRIDLMDCDPNKSEVNNLSDALFPSGSGISDEEVRKVLNKKISSAKQWELKKKLADADLAVQRLKDILNSLVRAKSRLTMGAAEVEKNAKIGWKKSLQKLYYLDEERQILKKDLKELEEENVGLNDHLKDTKRTIQHSEHKVTCLEEEIIPLKDALAAAEKAHTEASIALAVAESRSDEATKQAEEWRSEIAALETSKSEAVKEAEASILSAMERENVELREECATMRTKILDREGELRRLVNVADDSSGESLLDGIKRELDILRNNERETKARLLFRDSELARAVADFEAAESRAIAKDNDLRELMKGLGDIQRSGQAREEDANDTRKAAESRVREMELELADLRTESSVFAKENETLKEILERTRAEVDMLGAVLTDLKVELQSQKSEASAHSSELQFERELRARAEQKEQEERQERIALTAQMMAMTQEHARAEAKLKEINESLERQWRETTEDNVRSLNKKDETISRLTEAISGLEGERDSLKHALNDKKTMANAANLEEIGRLNGEINAMKERLRSEERRALSLGNASADQVQALEAQIREGLAERRRMHNTIQELRGNIRVFARVRPFLPGDNADDNAEPAIRAMSDVALEIAKQNGSERTPFTFDRIFAPSAGQDSVFTEVHEFVQSALDGYHVCLFSYGQTGSGKTHTMMGSGNGAMRGIVPRAVEQILSQAKTLESQNWKFEMTASFLEIYNEELRDLLASIDSSHKAVSETPSKISSSTPKKVGANQKIAIKRGKNGKSFVDGLTQVDINTENSDCGMEQLQNVMATAARARSVATTKMNSQSSRSHSVFILNLRGHNEDSGEVVQGALNLCDLAGSERLDRSGATGDRLKETQAINKSLSCLGDVFNALAKGASHVPYRNSKLTYLLQDCLSGDGKALMFVNLSPTAESINESVCSLRFAQRVNQVELGKPIKNVQYS</sequence>
<evidence type="ECO:0000259" key="8">
    <source>
        <dbReference type="PROSITE" id="PS50067"/>
    </source>
</evidence>
<dbReference type="Pfam" id="PF00225">
    <property type="entry name" value="Kinesin"/>
    <property type="match status" value="1"/>
</dbReference>
<feature type="compositionally biased region" description="Low complexity" evidence="7">
    <location>
        <begin position="115"/>
        <end position="125"/>
    </location>
</feature>
<dbReference type="PRINTS" id="PR00380">
    <property type="entry name" value="KINESINHEAVY"/>
</dbReference>
<organism evidence="9">
    <name type="scientific">Attheya septentrionalis</name>
    <dbReference type="NCBI Taxonomy" id="420275"/>
    <lineage>
        <taxon>Eukaryota</taxon>
        <taxon>Sar</taxon>
        <taxon>Stramenopiles</taxon>
        <taxon>Ochrophyta</taxon>
        <taxon>Bacillariophyta</taxon>
        <taxon>Coscinodiscophyceae</taxon>
        <taxon>Chaetocerotophycidae</taxon>
        <taxon>Chaetocerotales</taxon>
        <taxon>Attheyaceae</taxon>
        <taxon>Attheya</taxon>
    </lineage>
</organism>
<feature type="coiled-coil region" evidence="6">
    <location>
        <begin position="462"/>
        <end position="592"/>
    </location>
</feature>
<dbReference type="GO" id="GO:0007018">
    <property type="term" value="P:microtubule-based movement"/>
    <property type="evidence" value="ECO:0007669"/>
    <property type="project" value="InterPro"/>
</dbReference>
<dbReference type="InterPro" id="IPR027417">
    <property type="entry name" value="P-loop_NTPase"/>
</dbReference>
<dbReference type="GO" id="GO:0008017">
    <property type="term" value="F:microtubule binding"/>
    <property type="evidence" value="ECO:0007669"/>
    <property type="project" value="InterPro"/>
</dbReference>
<dbReference type="PANTHER" id="PTHR47972">
    <property type="entry name" value="KINESIN-LIKE PROTEIN KLP-3"/>
    <property type="match status" value="1"/>
</dbReference>
<feature type="compositionally biased region" description="Low complexity" evidence="7">
    <location>
        <begin position="142"/>
        <end position="162"/>
    </location>
</feature>
<evidence type="ECO:0000313" key="9">
    <source>
        <dbReference type="EMBL" id="CAD9814066.1"/>
    </source>
</evidence>
<keyword evidence="6" id="KW-0175">Coiled coil</keyword>
<dbReference type="SUPFAM" id="SSF52540">
    <property type="entry name" value="P-loop containing nucleoside triphosphate hydrolases"/>
    <property type="match status" value="1"/>
</dbReference>
<evidence type="ECO:0000256" key="5">
    <source>
        <dbReference type="PROSITE-ProRule" id="PRU00283"/>
    </source>
</evidence>
<feature type="region of interest" description="Disordered" evidence="7">
    <location>
        <begin position="1"/>
        <end position="233"/>
    </location>
</feature>
<keyword evidence="1" id="KW-0493">Microtubule</keyword>
<feature type="compositionally biased region" description="Basic and acidic residues" evidence="7">
    <location>
        <begin position="61"/>
        <end position="70"/>
    </location>
</feature>
<dbReference type="EMBL" id="HBHQ01008762">
    <property type="protein sequence ID" value="CAD9814066.1"/>
    <property type="molecule type" value="Transcribed_RNA"/>
</dbReference>
<name>A0A7S2UD86_9STRA</name>
<dbReference type="Gene3D" id="3.40.850.10">
    <property type="entry name" value="Kinesin motor domain"/>
    <property type="match status" value="1"/>
</dbReference>
<evidence type="ECO:0000256" key="1">
    <source>
        <dbReference type="ARBA" id="ARBA00022701"/>
    </source>
</evidence>
<dbReference type="InterPro" id="IPR027640">
    <property type="entry name" value="Kinesin-like_fam"/>
</dbReference>
<evidence type="ECO:0000256" key="3">
    <source>
        <dbReference type="ARBA" id="ARBA00022840"/>
    </source>
</evidence>
<feature type="coiled-coil region" evidence="6">
    <location>
        <begin position="683"/>
        <end position="710"/>
    </location>
</feature>
<accession>A0A7S2UD86</accession>
<feature type="compositionally biased region" description="Basic and acidic residues" evidence="7">
    <location>
        <begin position="297"/>
        <end position="314"/>
    </location>
</feature>
<feature type="binding site" evidence="5">
    <location>
        <begin position="1009"/>
        <end position="1016"/>
    </location>
    <ligand>
        <name>ATP</name>
        <dbReference type="ChEBI" id="CHEBI:30616"/>
    </ligand>
</feature>
<evidence type="ECO:0000256" key="4">
    <source>
        <dbReference type="ARBA" id="ARBA00023175"/>
    </source>
</evidence>
<feature type="compositionally biased region" description="Polar residues" evidence="7">
    <location>
        <begin position="163"/>
        <end position="187"/>
    </location>
</feature>
<reference evidence="9" key="1">
    <citation type="submission" date="2021-01" db="EMBL/GenBank/DDBJ databases">
        <authorList>
            <person name="Corre E."/>
            <person name="Pelletier E."/>
            <person name="Niang G."/>
            <person name="Scheremetjew M."/>
            <person name="Finn R."/>
            <person name="Kale V."/>
            <person name="Holt S."/>
            <person name="Cochrane G."/>
            <person name="Meng A."/>
            <person name="Brown T."/>
            <person name="Cohen L."/>
        </authorList>
    </citation>
    <scope>NUCLEOTIDE SEQUENCE</scope>
    <source>
        <strain evidence="9">CCMP2084</strain>
    </source>
</reference>
<evidence type="ECO:0000256" key="7">
    <source>
        <dbReference type="SAM" id="MobiDB-lite"/>
    </source>
</evidence>
<keyword evidence="3 5" id="KW-0067">ATP-binding</keyword>
<feature type="compositionally biased region" description="Polar residues" evidence="7">
    <location>
        <begin position="325"/>
        <end position="343"/>
    </location>
</feature>
<dbReference type="SMART" id="SM00129">
    <property type="entry name" value="KISc"/>
    <property type="match status" value="1"/>
</dbReference>
<dbReference type="GO" id="GO:0005874">
    <property type="term" value="C:microtubule"/>
    <property type="evidence" value="ECO:0007669"/>
    <property type="project" value="UniProtKB-KW"/>
</dbReference>
<keyword evidence="2 5" id="KW-0547">Nucleotide-binding</keyword>
<feature type="region of interest" description="Disordered" evidence="7">
    <location>
        <begin position="273"/>
        <end position="345"/>
    </location>
</feature>
<dbReference type="GO" id="GO:0005524">
    <property type="term" value="F:ATP binding"/>
    <property type="evidence" value="ECO:0007669"/>
    <property type="project" value="UniProtKB-UniRule"/>
</dbReference>